<dbReference type="EMBL" id="CP121308">
    <property type="protein sequence ID" value="WFP91659.1"/>
    <property type="molecule type" value="Genomic_DNA"/>
</dbReference>
<protein>
    <submittedName>
        <fullName evidence="2">Uncharacterized protein</fullName>
    </submittedName>
</protein>
<dbReference type="KEGG" id="eah:FA04_04515"/>
<evidence type="ECO:0000313" key="4">
    <source>
        <dbReference type="Proteomes" id="UP001055460"/>
    </source>
</evidence>
<sequence length="146" mass="16091">MTRTLAATLLISLSLAGATAPGAIAADYIGSSQAQSYNAGVCSESSVLGFITSRFEYRDANYLHANLSIAEIRDMGQNRQEFRDETHLVEREYCYGTAVMTNGEQRALYYLIERPWGFAGVGRSIEFCVGGLDPWYVYGAYCASLR</sequence>
<dbReference type="OrthoDB" id="9808546at2"/>
<dbReference type="GeneID" id="29519174"/>
<reference evidence="2" key="1">
    <citation type="submission" date="2022-06" db="EMBL/GenBank/DDBJ databases">
        <title>Physiological and biochemical characterization and genomic elucidation of a strain of the genus Ensifer adhaerens M8 that combines arsenic oxidation and chromium reduction.</title>
        <authorList>
            <person name="Li X."/>
            <person name="Yu c."/>
        </authorList>
    </citation>
    <scope>NUCLEOTIDE SEQUENCE</scope>
    <source>
        <strain evidence="2">M8</strain>
    </source>
</reference>
<feature type="signal peptide" evidence="1">
    <location>
        <begin position="1"/>
        <end position="25"/>
    </location>
</feature>
<evidence type="ECO:0000313" key="5">
    <source>
        <dbReference type="Proteomes" id="UP001214094"/>
    </source>
</evidence>
<reference evidence="3 5" key="2">
    <citation type="submission" date="2023-03" db="EMBL/GenBank/DDBJ databases">
        <title>Comparative genome and transcriptome analysis combination mining strategies for increasing vitamin B12 production of Ensifer adhaerens strain.</title>
        <authorList>
            <person name="Yongheng L."/>
        </authorList>
    </citation>
    <scope>NUCLEOTIDE SEQUENCE [LARGE SCALE GENOMIC DNA]</scope>
    <source>
        <strain evidence="3 5">Casida A-T305</strain>
    </source>
</reference>
<gene>
    <name evidence="2" type="ORF">NE863_04380</name>
    <name evidence="3" type="ORF">P4B07_04580</name>
</gene>
<dbReference type="AlphaFoldDB" id="A0A9Q9DAH8"/>
<dbReference type="Proteomes" id="UP001055460">
    <property type="component" value="Chromosome"/>
</dbReference>
<evidence type="ECO:0000256" key="1">
    <source>
        <dbReference type="SAM" id="SignalP"/>
    </source>
</evidence>
<evidence type="ECO:0000313" key="3">
    <source>
        <dbReference type="EMBL" id="WFP91659.1"/>
    </source>
</evidence>
<proteinExistence type="predicted"/>
<accession>A0A9Q9DAH8</accession>
<dbReference type="Proteomes" id="UP001214094">
    <property type="component" value="Chromosome"/>
</dbReference>
<dbReference type="EMBL" id="CP098807">
    <property type="protein sequence ID" value="USJ24234.1"/>
    <property type="molecule type" value="Genomic_DNA"/>
</dbReference>
<dbReference type="RefSeq" id="WP_034803848.1">
    <property type="nucleotide sequence ID" value="NZ_CAXURO020000001.1"/>
</dbReference>
<evidence type="ECO:0000313" key="2">
    <source>
        <dbReference type="EMBL" id="USJ24234.1"/>
    </source>
</evidence>
<name>A0A9Q9DAH8_ENSAD</name>
<feature type="chain" id="PRO_5040216951" evidence="1">
    <location>
        <begin position="26"/>
        <end position="146"/>
    </location>
</feature>
<keyword evidence="5" id="KW-1185">Reference proteome</keyword>
<organism evidence="2 4">
    <name type="scientific">Ensifer adhaerens</name>
    <name type="common">Sinorhizobium morelense</name>
    <dbReference type="NCBI Taxonomy" id="106592"/>
    <lineage>
        <taxon>Bacteria</taxon>
        <taxon>Pseudomonadati</taxon>
        <taxon>Pseudomonadota</taxon>
        <taxon>Alphaproteobacteria</taxon>
        <taxon>Hyphomicrobiales</taxon>
        <taxon>Rhizobiaceae</taxon>
        <taxon>Sinorhizobium/Ensifer group</taxon>
        <taxon>Ensifer</taxon>
    </lineage>
</organism>
<keyword evidence="1" id="KW-0732">Signal</keyword>